<dbReference type="EMBL" id="GGEC01060172">
    <property type="protein sequence ID" value="MBX40656.1"/>
    <property type="molecule type" value="Transcribed_RNA"/>
</dbReference>
<organism evidence="1">
    <name type="scientific">Rhizophora mucronata</name>
    <name type="common">Asiatic mangrove</name>
    <dbReference type="NCBI Taxonomy" id="61149"/>
    <lineage>
        <taxon>Eukaryota</taxon>
        <taxon>Viridiplantae</taxon>
        <taxon>Streptophyta</taxon>
        <taxon>Embryophyta</taxon>
        <taxon>Tracheophyta</taxon>
        <taxon>Spermatophyta</taxon>
        <taxon>Magnoliopsida</taxon>
        <taxon>eudicotyledons</taxon>
        <taxon>Gunneridae</taxon>
        <taxon>Pentapetalae</taxon>
        <taxon>rosids</taxon>
        <taxon>fabids</taxon>
        <taxon>Malpighiales</taxon>
        <taxon>Rhizophoraceae</taxon>
        <taxon>Rhizophora</taxon>
    </lineage>
</organism>
<name>A0A2P2NDU7_RHIMU</name>
<protein>
    <submittedName>
        <fullName evidence="1">Uncharacterized protein</fullName>
    </submittedName>
</protein>
<sequence>MFHKHVHHKKYILKILNCACYLVSLMKEKLSQRTN</sequence>
<reference evidence="1" key="1">
    <citation type="submission" date="2018-02" db="EMBL/GenBank/DDBJ databases">
        <title>Rhizophora mucronata_Transcriptome.</title>
        <authorList>
            <person name="Meera S.P."/>
            <person name="Sreeshan A."/>
            <person name="Augustine A."/>
        </authorList>
    </citation>
    <scope>NUCLEOTIDE SEQUENCE</scope>
    <source>
        <tissue evidence="1">Leaf</tissue>
    </source>
</reference>
<evidence type="ECO:0000313" key="1">
    <source>
        <dbReference type="EMBL" id="MBX40656.1"/>
    </source>
</evidence>
<accession>A0A2P2NDU7</accession>
<proteinExistence type="predicted"/>
<dbReference type="AlphaFoldDB" id="A0A2P2NDU7"/>